<dbReference type="InterPro" id="IPR036282">
    <property type="entry name" value="Glutathione-S-Trfase_C_sf"/>
</dbReference>
<dbReference type="Gene3D" id="3.40.30.10">
    <property type="entry name" value="Glutaredoxin"/>
    <property type="match status" value="1"/>
</dbReference>
<dbReference type="AlphaFoldDB" id="A0A1I6L4Q6"/>
<dbReference type="InterPro" id="IPR036249">
    <property type="entry name" value="Thioredoxin-like_sf"/>
</dbReference>
<dbReference type="RefSeq" id="WP_093314654.1">
    <property type="nucleotide sequence ID" value="NZ_FOZG01000002.1"/>
</dbReference>
<dbReference type="Pfam" id="PF00043">
    <property type="entry name" value="GST_C"/>
    <property type="match status" value="1"/>
</dbReference>
<dbReference type="SFLD" id="SFLDS00019">
    <property type="entry name" value="Glutathione_Transferase_(cytos"/>
    <property type="match status" value="1"/>
</dbReference>
<feature type="domain" description="GST N-terminal" evidence="1">
    <location>
        <begin position="2"/>
        <end position="80"/>
    </location>
</feature>
<dbReference type="STRING" id="1166337.SAMN05192580_2290"/>
<reference evidence="3 4" key="1">
    <citation type="submission" date="2016-10" db="EMBL/GenBank/DDBJ databases">
        <authorList>
            <person name="de Groot N.N."/>
        </authorList>
    </citation>
    <scope>NUCLEOTIDE SEQUENCE [LARGE SCALE GENOMIC DNA]</scope>
    <source>
        <strain evidence="3 4">S5-249</strain>
    </source>
</reference>
<dbReference type="PANTHER" id="PTHR44051">
    <property type="entry name" value="GLUTATHIONE S-TRANSFERASE-RELATED"/>
    <property type="match status" value="1"/>
</dbReference>
<proteinExistence type="predicted"/>
<gene>
    <name evidence="3" type="ORF">SAMN05192580_2290</name>
</gene>
<dbReference type="EMBL" id="FOZG01000002">
    <property type="protein sequence ID" value="SFR98461.1"/>
    <property type="molecule type" value="Genomic_DNA"/>
</dbReference>
<evidence type="ECO:0000313" key="4">
    <source>
        <dbReference type="Proteomes" id="UP000198824"/>
    </source>
</evidence>
<name>A0A1I6L4Q6_9SPHN</name>
<dbReference type="OrthoDB" id="5740960at2"/>
<dbReference type="GO" id="GO:0016740">
    <property type="term" value="F:transferase activity"/>
    <property type="evidence" value="ECO:0007669"/>
    <property type="project" value="UniProtKB-KW"/>
</dbReference>
<dbReference type="CDD" id="cd03046">
    <property type="entry name" value="GST_N_GTT1_like"/>
    <property type="match status" value="1"/>
</dbReference>
<dbReference type="SFLD" id="SFLDG00358">
    <property type="entry name" value="Main_(cytGST)"/>
    <property type="match status" value="1"/>
</dbReference>
<feature type="domain" description="GST C-terminal" evidence="2">
    <location>
        <begin position="84"/>
        <end position="204"/>
    </location>
</feature>
<evidence type="ECO:0000259" key="1">
    <source>
        <dbReference type="PROSITE" id="PS50404"/>
    </source>
</evidence>
<dbReference type="PROSITE" id="PS50405">
    <property type="entry name" value="GST_CTER"/>
    <property type="match status" value="1"/>
</dbReference>
<keyword evidence="3" id="KW-0808">Transferase</keyword>
<accession>A0A1I6L4Q6</accession>
<dbReference type="InterPro" id="IPR040079">
    <property type="entry name" value="Glutathione_S-Trfase"/>
</dbReference>
<dbReference type="SFLD" id="SFLDG01150">
    <property type="entry name" value="Main.1:_Beta-like"/>
    <property type="match status" value="1"/>
</dbReference>
<sequence>MADTLTFFTNPMSRGRTVRWMLEETGCTYDTVLVDWANKPAELLDINPMGKVPVIRHGTRVVSEVAAICTYLADAFPDAGLAPALTDRAAYYRWLFFVAGPFEAAITDKALGIESTAGKEGFVGYGDMDRTLYMIERAVEGAGYLAGERFSAADLVVAAYLNFYMQFGLIPKRPAFVAYGERMAARPAAVRAAEIDDGLMPKQG</sequence>
<dbReference type="InterPro" id="IPR010987">
    <property type="entry name" value="Glutathione-S-Trfase_C-like"/>
</dbReference>
<keyword evidence="4" id="KW-1185">Reference proteome</keyword>
<protein>
    <submittedName>
        <fullName evidence="3">Glutathione S-transferase</fullName>
    </submittedName>
</protein>
<organism evidence="3 4">
    <name type="scientific">Sphingomonas jatrophae</name>
    <dbReference type="NCBI Taxonomy" id="1166337"/>
    <lineage>
        <taxon>Bacteria</taxon>
        <taxon>Pseudomonadati</taxon>
        <taxon>Pseudomonadota</taxon>
        <taxon>Alphaproteobacteria</taxon>
        <taxon>Sphingomonadales</taxon>
        <taxon>Sphingomonadaceae</taxon>
        <taxon>Sphingomonas</taxon>
    </lineage>
</organism>
<dbReference type="Proteomes" id="UP000198824">
    <property type="component" value="Unassembled WGS sequence"/>
</dbReference>
<dbReference type="InterPro" id="IPR004046">
    <property type="entry name" value="GST_C"/>
</dbReference>
<dbReference type="SUPFAM" id="SSF52833">
    <property type="entry name" value="Thioredoxin-like"/>
    <property type="match status" value="1"/>
</dbReference>
<dbReference type="PROSITE" id="PS50404">
    <property type="entry name" value="GST_NTER"/>
    <property type="match status" value="1"/>
</dbReference>
<dbReference type="PANTHER" id="PTHR44051:SF21">
    <property type="entry name" value="GLUTATHIONE S-TRANSFERASE FAMILY PROTEIN"/>
    <property type="match status" value="1"/>
</dbReference>
<dbReference type="CDD" id="cd03207">
    <property type="entry name" value="GST_C_8"/>
    <property type="match status" value="1"/>
</dbReference>
<dbReference type="Pfam" id="PF13409">
    <property type="entry name" value="GST_N_2"/>
    <property type="match status" value="1"/>
</dbReference>
<dbReference type="SUPFAM" id="SSF47616">
    <property type="entry name" value="GST C-terminal domain-like"/>
    <property type="match status" value="1"/>
</dbReference>
<dbReference type="Gene3D" id="1.20.1050.10">
    <property type="match status" value="1"/>
</dbReference>
<evidence type="ECO:0000313" key="3">
    <source>
        <dbReference type="EMBL" id="SFR98461.1"/>
    </source>
</evidence>
<dbReference type="InterPro" id="IPR004045">
    <property type="entry name" value="Glutathione_S-Trfase_N"/>
</dbReference>
<evidence type="ECO:0000259" key="2">
    <source>
        <dbReference type="PROSITE" id="PS50405"/>
    </source>
</evidence>